<evidence type="ECO:0000259" key="12">
    <source>
        <dbReference type="Pfam" id="PF14841"/>
    </source>
</evidence>
<feature type="domain" description="Flagellar motor switch protein FliG N-terminal" evidence="13">
    <location>
        <begin position="6"/>
        <end position="104"/>
    </location>
</feature>
<evidence type="ECO:0000256" key="8">
    <source>
        <dbReference type="ARBA" id="ARBA00023136"/>
    </source>
</evidence>
<dbReference type="InterPro" id="IPR000090">
    <property type="entry name" value="Flg_Motor_Flig"/>
</dbReference>
<evidence type="ECO:0000259" key="11">
    <source>
        <dbReference type="Pfam" id="PF01706"/>
    </source>
</evidence>
<evidence type="ECO:0000256" key="1">
    <source>
        <dbReference type="ARBA" id="ARBA00004117"/>
    </source>
</evidence>
<dbReference type="SUPFAM" id="SSF48029">
    <property type="entry name" value="FliG"/>
    <property type="match status" value="2"/>
</dbReference>
<keyword evidence="6" id="KW-0145">Chemotaxis</keyword>
<comment type="similarity">
    <text evidence="3">Belongs to the FliG family.</text>
</comment>
<evidence type="ECO:0000256" key="6">
    <source>
        <dbReference type="ARBA" id="ARBA00022500"/>
    </source>
</evidence>
<evidence type="ECO:0000256" key="7">
    <source>
        <dbReference type="ARBA" id="ARBA00022779"/>
    </source>
</evidence>
<evidence type="ECO:0000256" key="4">
    <source>
        <dbReference type="ARBA" id="ARBA00021870"/>
    </source>
</evidence>
<dbReference type="Proteomes" id="UP001203945">
    <property type="component" value="Unassembled WGS sequence"/>
</dbReference>
<feature type="domain" description="Flagellar motor switch protein FliG middle" evidence="12">
    <location>
        <begin position="118"/>
        <end position="188"/>
    </location>
</feature>
<dbReference type="Gene3D" id="1.10.220.30">
    <property type="match status" value="3"/>
</dbReference>
<dbReference type="InterPro" id="IPR023087">
    <property type="entry name" value="Flg_Motor_Flig_C"/>
</dbReference>
<reference evidence="14 15" key="1">
    <citation type="submission" date="2022-03" db="EMBL/GenBank/DDBJ databases">
        <authorList>
            <person name="He Y."/>
        </authorList>
    </citation>
    <scope>NUCLEOTIDE SEQUENCE [LARGE SCALE GENOMIC DNA]</scope>
    <source>
        <strain evidence="14 15">TK19116</strain>
    </source>
</reference>
<dbReference type="RefSeq" id="WP_255330687.1">
    <property type="nucleotide sequence ID" value="NZ_JAKZEU010000005.1"/>
</dbReference>
<keyword evidence="5" id="KW-1003">Cell membrane</keyword>
<keyword evidence="8" id="KW-0472">Membrane</keyword>
<comment type="caution">
    <text evidence="14">The sequence shown here is derived from an EMBL/GenBank/DDBJ whole genome shotgun (WGS) entry which is preliminary data.</text>
</comment>
<proteinExistence type="inferred from homology"/>
<dbReference type="PRINTS" id="PR00954">
    <property type="entry name" value="FLGMOTORFLIG"/>
</dbReference>
<evidence type="ECO:0000313" key="14">
    <source>
        <dbReference type="EMBL" id="MCQ0971685.1"/>
    </source>
</evidence>
<evidence type="ECO:0000259" key="13">
    <source>
        <dbReference type="Pfam" id="PF14842"/>
    </source>
</evidence>
<name>A0ABT1MTN7_9RHOB</name>
<dbReference type="EMBL" id="JAKZEU010000005">
    <property type="protein sequence ID" value="MCQ0971685.1"/>
    <property type="molecule type" value="Genomic_DNA"/>
</dbReference>
<keyword evidence="7" id="KW-0283">Flagellar rotation</keyword>
<keyword evidence="15" id="KW-1185">Reference proteome</keyword>
<dbReference type="Pfam" id="PF14842">
    <property type="entry name" value="FliG_N"/>
    <property type="match status" value="1"/>
</dbReference>
<dbReference type="PANTHER" id="PTHR30534">
    <property type="entry name" value="FLAGELLAR MOTOR SWITCH PROTEIN FLIG"/>
    <property type="match status" value="1"/>
</dbReference>
<evidence type="ECO:0000256" key="9">
    <source>
        <dbReference type="ARBA" id="ARBA00023143"/>
    </source>
</evidence>
<gene>
    <name evidence="14" type="ORF">MLD63_14775</name>
</gene>
<dbReference type="PANTHER" id="PTHR30534:SF0">
    <property type="entry name" value="FLAGELLAR MOTOR SWITCH PROTEIN FLIG"/>
    <property type="match status" value="1"/>
</dbReference>
<keyword evidence="14" id="KW-0282">Flagellum</keyword>
<feature type="domain" description="Flagellar motor switch protein FliG C-terminal" evidence="11">
    <location>
        <begin position="218"/>
        <end position="327"/>
    </location>
</feature>
<dbReference type="InterPro" id="IPR032779">
    <property type="entry name" value="FliG_M"/>
</dbReference>
<sequence length="338" mass="36091">MAAVALTTRQKAAVIVRLLLEENGDLRLSALDRDTQALLAQEMAGMELIDRVTRDAVVTEFCDLLDAVGLVFPGNLDGTLDILGAYLSDDTNDRLRRLAALAGKGDPWERIAALPIDKIVALAQQESTDVVALLLAKLPVSKASETFTALGAARGRQVALAMSMAGNVSETTLRRVGTVLLQAADALPRSALDSPVVDRVGAILNFTTAEIRDNVLDGLDADDLDFAGGVRKAIFTFAHIPGRIDPRDVPKVVRAVETTVLIRALVAPGEADAAAGEFLLANLPQRVAESLRDDMRDQGKLRPREIEEGMTAVVAAIRDLQASGEIQFVRPDEDAEAA</sequence>
<accession>A0ABT1MTN7</accession>
<evidence type="ECO:0000256" key="2">
    <source>
        <dbReference type="ARBA" id="ARBA00004413"/>
    </source>
</evidence>
<dbReference type="Pfam" id="PF01706">
    <property type="entry name" value="FliG_C"/>
    <property type="match status" value="1"/>
</dbReference>
<keyword evidence="9" id="KW-0975">Bacterial flagellum</keyword>
<evidence type="ECO:0000256" key="5">
    <source>
        <dbReference type="ARBA" id="ARBA00022475"/>
    </source>
</evidence>
<dbReference type="InterPro" id="IPR028263">
    <property type="entry name" value="FliG_N"/>
</dbReference>
<dbReference type="Pfam" id="PF14841">
    <property type="entry name" value="FliG_M"/>
    <property type="match status" value="1"/>
</dbReference>
<evidence type="ECO:0000256" key="10">
    <source>
        <dbReference type="ARBA" id="ARBA00025598"/>
    </source>
</evidence>
<evidence type="ECO:0000256" key="3">
    <source>
        <dbReference type="ARBA" id="ARBA00010299"/>
    </source>
</evidence>
<protein>
    <recommendedName>
        <fullName evidence="4">Flagellar motor switch protein FliG</fullName>
    </recommendedName>
</protein>
<comment type="function">
    <text evidence="10">FliG is one of three proteins (FliG, FliN, FliM) that forms the rotor-mounted switch complex (C ring), located at the base of the basal body. This complex interacts with the CheY and CheZ chemotaxis proteins, in addition to contacting components of the motor that determine the direction of flagellar rotation.</text>
</comment>
<organism evidence="14 15">
    <name type="scientific">Paracoccus albicereus</name>
    <dbReference type="NCBI Taxonomy" id="2922394"/>
    <lineage>
        <taxon>Bacteria</taxon>
        <taxon>Pseudomonadati</taxon>
        <taxon>Pseudomonadota</taxon>
        <taxon>Alphaproteobacteria</taxon>
        <taxon>Rhodobacterales</taxon>
        <taxon>Paracoccaceae</taxon>
        <taxon>Paracoccus</taxon>
    </lineage>
</organism>
<keyword evidence="14" id="KW-0969">Cilium</keyword>
<keyword evidence="14" id="KW-0966">Cell projection</keyword>
<evidence type="ECO:0000313" key="15">
    <source>
        <dbReference type="Proteomes" id="UP001203945"/>
    </source>
</evidence>
<comment type="subcellular location">
    <subcellularLocation>
        <location evidence="1">Bacterial flagellum basal body</location>
    </subcellularLocation>
    <subcellularLocation>
        <location evidence="2">Cell membrane</location>
        <topology evidence="2">Peripheral membrane protein</topology>
        <orientation evidence="2">Cytoplasmic side</orientation>
    </subcellularLocation>
</comment>
<dbReference type="InterPro" id="IPR011002">
    <property type="entry name" value="FliG_a-hlx"/>
</dbReference>